<keyword evidence="2" id="KW-1185">Reference proteome</keyword>
<sequence length="106" mass="11512">MASFVIVLDGTSCTAADVAEGVAKATSVYPTTNQYLRVCEREEGQEVVVMAHIPHQAPTGLLLTSVHVPSTNSIRSLIQDDLVTRRMGVEAEDIVLHMFRADEEDG</sequence>
<dbReference type="Proteomes" id="UP000054279">
    <property type="component" value="Unassembled WGS sequence"/>
</dbReference>
<evidence type="ECO:0000313" key="1">
    <source>
        <dbReference type="EMBL" id="KIJ22257.1"/>
    </source>
</evidence>
<dbReference type="EMBL" id="KN838515">
    <property type="protein sequence ID" value="KIJ22257.1"/>
    <property type="molecule type" value="Genomic_DNA"/>
</dbReference>
<accession>A0A0C9TZX8</accession>
<name>A0A0C9TZX8_SPHS4</name>
<dbReference type="HOGENOM" id="CLU_2224853_0_0_1"/>
<reference evidence="1 2" key="1">
    <citation type="submission" date="2014-06" db="EMBL/GenBank/DDBJ databases">
        <title>Evolutionary Origins and Diversification of the Mycorrhizal Mutualists.</title>
        <authorList>
            <consortium name="DOE Joint Genome Institute"/>
            <consortium name="Mycorrhizal Genomics Consortium"/>
            <person name="Kohler A."/>
            <person name="Kuo A."/>
            <person name="Nagy L.G."/>
            <person name="Floudas D."/>
            <person name="Copeland A."/>
            <person name="Barry K.W."/>
            <person name="Cichocki N."/>
            <person name="Veneault-Fourrey C."/>
            <person name="LaButti K."/>
            <person name="Lindquist E.A."/>
            <person name="Lipzen A."/>
            <person name="Lundell T."/>
            <person name="Morin E."/>
            <person name="Murat C."/>
            <person name="Riley R."/>
            <person name="Ohm R."/>
            <person name="Sun H."/>
            <person name="Tunlid A."/>
            <person name="Henrissat B."/>
            <person name="Grigoriev I.V."/>
            <person name="Hibbett D.S."/>
            <person name="Martin F."/>
        </authorList>
    </citation>
    <scope>NUCLEOTIDE SEQUENCE [LARGE SCALE GENOMIC DNA]</scope>
    <source>
        <strain evidence="1 2">SS14</strain>
    </source>
</reference>
<organism evidence="1 2">
    <name type="scientific">Sphaerobolus stellatus (strain SS14)</name>
    <dbReference type="NCBI Taxonomy" id="990650"/>
    <lineage>
        <taxon>Eukaryota</taxon>
        <taxon>Fungi</taxon>
        <taxon>Dikarya</taxon>
        <taxon>Basidiomycota</taxon>
        <taxon>Agaricomycotina</taxon>
        <taxon>Agaricomycetes</taxon>
        <taxon>Phallomycetidae</taxon>
        <taxon>Geastrales</taxon>
        <taxon>Sphaerobolaceae</taxon>
        <taxon>Sphaerobolus</taxon>
    </lineage>
</organism>
<dbReference type="AlphaFoldDB" id="A0A0C9TZX8"/>
<proteinExistence type="predicted"/>
<evidence type="ECO:0000313" key="2">
    <source>
        <dbReference type="Proteomes" id="UP000054279"/>
    </source>
</evidence>
<gene>
    <name evidence="1" type="ORF">M422DRAFT_277404</name>
</gene>
<protein>
    <submittedName>
        <fullName evidence="1">Uncharacterized protein</fullName>
    </submittedName>
</protein>